<dbReference type="AlphaFoldDB" id="M5EG80"/>
<accession>M5EG80</accession>
<name>M5EG80_9HYPH</name>
<protein>
    <submittedName>
        <fullName evidence="1">Uncharacterized protein</fullName>
    </submittedName>
</protein>
<dbReference type="EMBL" id="CAUM01000006">
    <property type="protein sequence ID" value="CCV03183.1"/>
    <property type="molecule type" value="Genomic_DNA"/>
</dbReference>
<comment type="caution">
    <text evidence="1">The sequence shown here is derived from an EMBL/GenBank/DDBJ whole genome shotgun (WGS) entry which is preliminary data.</text>
</comment>
<dbReference type="Proteomes" id="UP000012062">
    <property type="component" value="Unassembled WGS sequence"/>
</dbReference>
<dbReference type="STRING" id="1297569.MESS2_1030040"/>
<organism evidence="1 2">
    <name type="scientific">Mesorhizobium metallidurans STM 2683</name>
    <dbReference type="NCBI Taxonomy" id="1297569"/>
    <lineage>
        <taxon>Bacteria</taxon>
        <taxon>Pseudomonadati</taxon>
        <taxon>Pseudomonadota</taxon>
        <taxon>Alphaproteobacteria</taxon>
        <taxon>Hyphomicrobiales</taxon>
        <taxon>Phyllobacteriaceae</taxon>
        <taxon>Mesorhizobium</taxon>
    </lineage>
</organism>
<keyword evidence="2" id="KW-1185">Reference proteome</keyword>
<sequence length="32" mass="3876">MELQEQVVRQIDWFVLNFEAKLEKNRGRVTKA</sequence>
<evidence type="ECO:0000313" key="2">
    <source>
        <dbReference type="Proteomes" id="UP000012062"/>
    </source>
</evidence>
<reference evidence="1 2" key="1">
    <citation type="submission" date="2013-02" db="EMBL/GenBank/DDBJ databases">
        <authorList>
            <person name="Genoscope - CEA"/>
        </authorList>
    </citation>
    <scope>NUCLEOTIDE SEQUENCE [LARGE SCALE GENOMIC DNA]</scope>
    <source>
        <strain evidence="1 2">STM 2683</strain>
    </source>
</reference>
<evidence type="ECO:0000313" key="1">
    <source>
        <dbReference type="EMBL" id="CCV03183.1"/>
    </source>
</evidence>
<proteinExistence type="predicted"/>
<gene>
    <name evidence="1" type="ORF">MESS2_1030040</name>
</gene>